<keyword evidence="2" id="KW-1003">Cell membrane</keyword>
<feature type="domain" description="SSD" evidence="7">
    <location>
        <begin position="197"/>
        <end position="358"/>
    </location>
</feature>
<dbReference type="InterPro" id="IPR050545">
    <property type="entry name" value="Mycobact_MmpL"/>
</dbReference>
<comment type="subcellular location">
    <subcellularLocation>
        <location evidence="1">Cell membrane</location>
        <topology evidence="1">Multi-pass membrane protein</topology>
    </subcellularLocation>
</comment>
<dbReference type="PANTHER" id="PTHR33406">
    <property type="entry name" value="MEMBRANE PROTEIN MJ1562-RELATED"/>
    <property type="match status" value="1"/>
</dbReference>
<dbReference type="PROSITE" id="PS50156">
    <property type="entry name" value="SSD"/>
    <property type="match status" value="1"/>
</dbReference>
<feature type="transmembrane region" description="Helical" evidence="6">
    <location>
        <begin position="619"/>
        <end position="639"/>
    </location>
</feature>
<proteinExistence type="predicted"/>
<feature type="transmembrane region" description="Helical" evidence="6">
    <location>
        <begin position="233"/>
        <end position="253"/>
    </location>
</feature>
<keyword evidence="5 6" id="KW-0472">Membrane</keyword>
<feature type="transmembrane region" description="Helical" evidence="6">
    <location>
        <begin position="718"/>
        <end position="742"/>
    </location>
</feature>
<gene>
    <name evidence="8" type="ORF">SAMN05660703_3131</name>
</gene>
<dbReference type="InterPro" id="IPR004869">
    <property type="entry name" value="MMPL_dom"/>
</dbReference>
<evidence type="ECO:0000256" key="6">
    <source>
        <dbReference type="SAM" id="Phobius"/>
    </source>
</evidence>
<dbReference type="AlphaFoldDB" id="A0A1W2CPQ5"/>
<reference evidence="8 9" key="1">
    <citation type="submission" date="2017-04" db="EMBL/GenBank/DDBJ databases">
        <authorList>
            <person name="Afonso C.L."/>
            <person name="Miller P.J."/>
            <person name="Scott M.A."/>
            <person name="Spackman E."/>
            <person name="Goraichik I."/>
            <person name="Dimitrov K.M."/>
            <person name="Suarez D.L."/>
            <person name="Swayne D.E."/>
        </authorList>
    </citation>
    <scope>NUCLEOTIDE SEQUENCE [LARGE SCALE GENOMIC DNA]</scope>
    <source>
        <strain evidence="8 9">DSM 21164</strain>
    </source>
</reference>
<keyword evidence="9" id="KW-1185">Reference proteome</keyword>
<dbReference type="EMBL" id="FWXO01000007">
    <property type="protein sequence ID" value="SMC87189.1"/>
    <property type="molecule type" value="Genomic_DNA"/>
</dbReference>
<dbReference type="Gene3D" id="1.20.1640.10">
    <property type="entry name" value="Multidrug efflux transporter AcrB transmembrane domain"/>
    <property type="match status" value="2"/>
</dbReference>
<feature type="transmembrane region" description="Helical" evidence="6">
    <location>
        <begin position="392"/>
        <end position="410"/>
    </location>
</feature>
<feature type="transmembrane region" description="Helical" evidence="6">
    <location>
        <begin position="645"/>
        <end position="666"/>
    </location>
</feature>
<keyword evidence="3 6" id="KW-0812">Transmembrane</keyword>
<dbReference type="OrthoDB" id="9805018at2"/>
<feature type="transmembrane region" description="Helical" evidence="6">
    <location>
        <begin position="337"/>
        <end position="359"/>
    </location>
</feature>
<dbReference type="Proteomes" id="UP000192360">
    <property type="component" value="Unassembled WGS sequence"/>
</dbReference>
<dbReference type="RefSeq" id="WP_084063090.1">
    <property type="nucleotide sequence ID" value="NZ_FWXO01000007.1"/>
</dbReference>
<feature type="transmembrane region" description="Helical" evidence="6">
    <location>
        <begin position="304"/>
        <end position="325"/>
    </location>
</feature>
<evidence type="ECO:0000313" key="8">
    <source>
        <dbReference type="EMBL" id="SMC87189.1"/>
    </source>
</evidence>
<dbReference type="PROSITE" id="PS51257">
    <property type="entry name" value="PROKAR_LIPOPROTEIN"/>
    <property type="match status" value="1"/>
</dbReference>
<keyword evidence="4 6" id="KW-1133">Transmembrane helix</keyword>
<organism evidence="8 9">
    <name type="scientific">Cellulophaga tyrosinoxydans</name>
    <dbReference type="NCBI Taxonomy" id="504486"/>
    <lineage>
        <taxon>Bacteria</taxon>
        <taxon>Pseudomonadati</taxon>
        <taxon>Bacteroidota</taxon>
        <taxon>Flavobacteriia</taxon>
        <taxon>Flavobacteriales</taxon>
        <taxon>Flavobacteriaceae</taxon>
        <taxon>Cellulophaga</taxon>
    </lineage>
</organism>
<feature type="transmembrane region" description="Helical" evidence="6">
    <location>
        <begin position="207"/>
        <end position="226"/>
    </location>
</feature>
<accession>A0A1W2CPQ5</accession>
<evidence type="ECO:0000256" key="1">
    <source>
        <dbReference type="ARBA" id="ARBA00004651"/>
    </source>
</evidence>
<dbReference type="STRING" id="504486.SAMN05660703_3131"/>
<evidence type="ECO:0000256" key="4">
    <source>
        <dbReference type="ARBA" id="ARBA00022989"/>
    </source>
</evidence>
<dbReference type="InterPro" id="IPR000731">
    <property type="entry name" value="SSD"/>
</dbReference>
<evidence type="ECO:0000256" key="3">
    <source>
        <dbReference type="ARBA" id="ARBA00022692"/>
    </source>
</evidence>
<feature type="transmembrane region" description="Helical" evidence="6">
    <location>
        <begin position="593"/>
        <end position="612"/>
    </location>
</feature>
<evidence type="ECO:0000259" key="7">
    <source>
        <dbReference type="PROSITE" id="PS50156"/>
    </source>
</evidence>
<dbReference type="PANTHER" id="PTHR33406:SF12">
    <property type="entry name" value="BLR2997 PROTEIN"/>
    <property type="match status" value="1"/>
</dbReference>
<dbReference type="Pfam" id="PF03176">
    <property type="entry name" value="MMPL"/>
    <property type="match status" value="2"/>
</dbReference>
<evidence type="ECO:0000256" key="5">
    <source>
        <dbReference type="ARBA" id="ARBA00023136"/>
    </source>
</evidence>
<name>A0A1W2CPQ5_9FLAO</name>
<evidence type="ECO:0000313" key="9">
    <source>
        <dbReference type="Proteomes" id="UP000192360"/>
    </source>
</evidence>
<feature type="transmembrane region" description="Helical" evidence="6">
    <location>
        <begin position="259"/>
        <end position="284"/>
    </location>
</feature>
<feature type="transmembrane region" description="Helical" evidence="6">
    <location>
        <begin position="693"/>
        <end position="712"/>
    </location>
</feature>
<protein>
    <recommendedName>
        <fullName evidence="7">SSD domain-containing protein</fullName>
    </recommendedName>
</protein>
<dbReference type="SUPFAM" id="SSF82866">
    <property type="entry name" value="Multidrug efflux transporter AcrB transmembrane domain"/>
    <property type="match status" value="2"/>
</dbReference>
<dbReference type="GO" id="GO:0005886">
    <property type="term" value="C:plasma membrane"/>
    <property type="evidence" value="ECO:0007669"/>
    <property type="project" value="UniProtKB-SubCell"/>
</dbReference>
<evidence type="ECO:0000256" key="2">
    <source>
        <dbReference type="ARBA" id="ARBA00022475"/>
    </source>
</evidence>
<sequence length="746" mass="83754">MHKIVAYKKTILIGFIVLAIGSCFTLPNLKFSFDFSQFFPTGDEDLIFYEAFIKDFSTDDNFLLIAVENKPTVFNKSFLTKFNTLSEQSKNLPYVKQSNSLTNLSYPLKTSFGYTKLPVLHWNDEKQYDIDWKKIKEDDLFINSFIDKDGKSLVLFLETEDNLNYQQSIELLTKTRALLEHNGIEDYHLMGRSFFYEALVNMQKRELIVTSIVSLFLVLVILFIVYKRPAIVFITLSSIFIALLIFMGVLSVLGKELSILAAFYPILMLIVGTSDVIHILDNFLEKLKSGTAKNIAIVQSLKEVGLSTLLTSVTTAIGFLSLLFSKLVGIRDFGVNSALGVIIAYITVVFFTSSLVLLFNQKSLLPKKGHSKLWNTTLLQINQITIAKPKSIVVVCIVFTLTCLVGLSKINTNYTFKTSLPDDSKIANDFDFFQKEFAGFRSIEIAVTAKGTNKISDFKIANEIEKVVNELNQTANVKNVQSVNMIYKALNKANNLNKADFFEMPETEEKFNVFKKDAQRYAKKQLNQFTDSSETKSRILSKVLDIGTDSLLQTYDKINGFIKTNTDTTIVDFRITGKGMLMDKNAVYIQSSLFQGLLMGLILVGIIMALLFKNVKLVIISLIPNLVPLLFAGAILGFLKIPLDAPVSIVFAIVFGIAVDDTIHFLGKYKIAISKGLSKEQALEITFLETGRALIITTLLLFFGFMVMLFSIHNPSLIIGLLISSTLIAALLLDLFLLPVLIRKYM</sequence>